<evidence type="ECO:0000313" key="5">
    <source>
        <dbReference type="EMBL" id="MCA4525953.1"/>
    </source>
</evidence>
<dbReference type="RefSeq" id="WP_008645116.1">
    <property type="nucleotide sequence ID" value="NZ_AP031409.1"/>
</dbReference>
<reference evidence="1" key="5">
    <citation type="submission" date="2019-09" db="EMBL/GenBank/DDBJ databases">
        <authorList>
            <person name="Ross B.D."/>
            <person name="Verster A.J."/>
            <person name="Radey M.C."/>
            <person name="Schmidtke D.T."/>
            <person name="Pope C.E."/>
            <person name="Hoffman L.R."/>
            <person name="Hajjar A.M."/>
            <person name="Peterson S.B."/>
            <person name="Borenstein E."/>
            <person name="Mougous J.D."/>
        </authorList>
    </citation>
    <scope>NUCLEOTIDE SEQUENCE</scope>
    <source>
        <strain evidence="1">H204</strain>
    </source>
</reference>
<dbReference type="Proteomes" id="UP000284495">
    <property type="component" value="Unassembled WGS sequence"/>
</dbReference>
<evidence type="ECO:0000313" key="2">
    <source>
        <dbReference type="EMBL" id="KAB6077703.1"/>
    </source>
</evidence>
<evidence type="ECO:0000313" key="4">
    <source>
        <dbReference type="EMBL" id="KAB6414426.1"/>
    </source>
</evidence>
<dbReference type="Proteomes" id="UP000434604">
    <property type="component" value="Unassembled WGS sequence"/>
</dbReference>
<dbReference type="Proteomes" id="UP000435059">
    <property type="component" value="Unassembled WGS sequence"/>
</dbReference>
<evidence type="ECO:0000313" key="15">
    <source>
        <dbReference type="Proteomes" id="UP000435059"/>
    </source>
</evidence>
<evidence type="ECO:0000313" key="3">
    <source>
        <dbReference type="EMBL" id="KAB6137917.1"/>
    </source>
</evidence>
<dbReference type="AlphaFoldDB" id="A0A174K5Z4"/>
<dbReference type="EMBL" id="QROO01000111">
    <property type="protein sequence ID" value="RHL28046.1"/>
    <property type="molecule type" value="Genomic_DNA"/>
</dbReference>
<dbReference type="EMBL" id="WDES01000168">
    <property type="protein sequence ID" value="KAB6077703.1"/>
    <property type="molecule type" value="Genomic_DNA"/>
</dbReference>
<dbReference type="EMBL" id="VYQC01000005">
    <property type="protein sequence ID" value="KAA9046847.1"/>
    <property type="molecule type" value="Genomic_DNA"/>
</dbReference>
<dbReference type="EMBL" id="WDED01000095">
    <property type="protein sequence ID" value="KAB6137917.1"/>
    <property type="molecule type" value="Genomic_DNA"/>
</dbReference>
<proteinExistence type="predicted"/>
<reference evidence="1" key="3">
    <citation type="journal article" date="2019" name="bioRxiv">
        <title>Acquired interbacterial defense systems protect against interspecies antagonism in the human gut microbiome.</title>
        <authorList>
            <person name="Ross B.D."/>
            <person name="Verster A.J."/>
            <person name="Radey M.C."/>
            <person name="Schmidtke D.T."/>
            <person name="Pope C.E."/>
            <person name="Hoffman L.R."/>
            <person name="Hajjar A.M."/>
            <person name="Peterson S.B."/>
            <person name="Borenstein E."/>
            <person name="Mougous J.D."/>
        </authorList>
    </citation>
    <scope>NUCLEOTIDE SEQUENCE</scope>
    <source>
        <strain evidence="1">H204</strain>
    </source>
</reference>
<dbReference type="Proteomes" id="UP000471447">
    <property type="component" value="Unassembled WGS sequence"/>
</dbReference>
<organism evidence="9 12">
    <name type="scientific">Bacteroides xylanisolvens</name>
    <dbReference type="NCBI Taxonomy" id="371601"/>
    <lineage>
        <taxon>Bacteria</taxon>
        <taxon>Pseudomonadati</taxon>
        <taxon>Bacteroidota</taxon>
        <taxon>Bacteroidia</taxon>
        <taxon>Bacteroidales</taxon>
        <taxon>Bacteroidaceae</taxon>
        <taxon>Bacteroides</taxon>
    </lineage>
</organism>
<sequence length="115" mass="13295">MYGDFNRIVVQLVQHPVMHKPLSDLTYTECELAYALIRELIDLSTEGDYTLLDYIQMARLEYYLGELSCKINCSREETALHYAGALHLLEKGGFDLGIKKWVELVSLRIENPKKE</sequence>
<dbReference type="EMBL" id="QSQU01000111">
    <property type="protein sequence ID" value="RGK52233.1"/>
    <property type="molecule type" value="Genomic_DNA"/>
</dbReference>
<comment type="caution">
    <text evidence="9">The sequence shown here is derived from an EMBL/GenBank/DDBJ whole genome shotgun (WGS) entry which is preliminary data.</text>
</comment>
<evidence type="ECO:0000313" key="11">
    <source>
        <dbReference type="Proteomes" id="UP000284417"/>
    </source>
</evidence>
<dbReference type="Proteomes" id="UP000284417">
    <property type="component" value="Unassembled WGS sequence"/>
</dbReference>
<evidence type="ECO:0000313" key="6">
    <source>
        <dbReference type="EMBL" id="MCA4704512.1"/>
    </source>
</evidence>
<dbReference type="EMBL" id="JAIWWW010000058">
    <property type="protein sequence ID" value="MCA4525953.1"/>
    <property type="molecule type" value="Genomic_DNA"/>
</dbReference>
<evidence type="ECO:0000313" key="7">
    <source>
        <dbReference type="EMBL" id="RGK52233.1"/>
    </source>
</evidence>
<dbReference type="EMBL" id="JAIWYE010000023">
    <property type="protein sequence ID" value="MCA4704512.1"/>
    <property type="molecule type" value="Genomic_DNA"/>
</dbReference>
<evidence type="ECO:0000313" key="13">
    <source>
        <dbReference type="Proteomes" id="UP000327007"/>
    </source>
</evidence>
<dbReference type="Proteomes" id="UP000261210">
    <property type="component" value="Unassembled WGS sequence"/>
</dbReference>
<dbReference type="EMBL" id="QROC01000069">
    <property type="protein sequence ID" value="RHK88444.1"/>
    <property type="molecule type" value="Genomic_DNA"/>
</dbReference>
<dbReference type="Proteomes" id="UP001198461">
    <property type="component" value="Unassembled WGS sequence"/>
</dbReference>
<accession>A0A174K5Z4</accession>
<gene>
    <name evidence="9" type="ORF">DW027_28505</name>
    <name evidence="8" type="ORF">DW042_24155</name>
    <name evidence="7" type="ORF">DXD03_24620</name>
    <name evidence="1" type="ORF">F6S82_09600</name>
    <name evidence="3" type="ORF">GA398_25680</name>
    <name evidence="2" type="ORF">GA574_30315</name>
    <name evidence="4" type="ORF">GAZ26_27720</name>
    <name evidence="6" type="ORF">LD004_12910</name>
    <name evidence="5" type="ORF">LDZ35_22390</name>
</gene>
<reference evidence="13" key="1">
    <citation type="journal article" date="2018" name="J. Anim. Genet.">
        <title>Acquired interbacterial defense systems protect against interspecies antagonism in the human gut microbiome.</title>
        <authorList>
            <person name="Ross B.D."/>
            <person name="Verster A.J."/>
            <person name="Radey M.C."/>
            <person name="Schmidtke D.T."/>
            <person name="Pope C.E."/>
            <person name="Hoffman L.R."/>
            <person name="Hajjar A."/>
            <person name="Peterson S.B."/>
            <person name="Borenstein E."/>
            <person name="Mougous J."/>
        </authorList>
    </citation>
    <scope>NUCLEOTIDE SEQUENCE [LARGE SCALE GENOMIC DNA]</scope>
    <source>
        <strain evidence="13">H204</strain>
    </source>
</reference>
<evidence type="ECO:0000313" key="1">
    <source>
        <dbReference type="EMBL" id="KAA9046847.1"/>
    </source>
</evidence>
<protein>
    <submittedName>
        <fullName evidence="9">Uncharacterized protein</fullName>
    </submittedName>
</protein>
<evidence type="ECO:0000313" key="8">
    <source>
        <dbReference type="EMBL" id="RHK88444.1"/>
    </source>
</evidence>
<reference evidence="14 15" key="4">
    <citation type="journal article" date="2019" name="Nat. Med.">
        <title>A library of human gut bacterial isolates paired with longitudinal multiomics data enables mechanistic microbiome research.</title>
        <authorList>
            <person name="Poyet M."/>
            <person name="Groussin M."/>
            <person name="Gibbons S.M."/>
            <person name="Avila-Pacheco J."/>
            <person name="Jiang X."/>
            <person name="Kearney S.M."/>
            <person name="Perrotta A.R."/>
            <person name="Berdy B."/>
            <person name="Zhao S."/>
            <person name="Lieberman T.D."/>
            <person name="Swanson P.K."/>
            <person name="Smith M."/>
            <person name="Roesemann S."/>
            <person name="Alexander J.E."/>
            <person name="Rich S.A."/>
            <person name="Livny J."/>
            <person name="Vlamakis H."/>
            <person name="Clish C."/>
            <person name="Bullock K."/>
            <person name="Deik A."/>
            <person name="Scott J."/>
            <person name="Pierce K.A."/>
            <person name="Xavier R.J."/>
            <person name="Alm E.J."/>
        </authorList>
    </citation>
    <scope>NUCLEOTIDE SEQUENCE [LARGE SCALE GENOMIC DNA]</scope>
    <source>
        <strain evidence="3 14">BIOML-A58</strain>
        <strain evidence="4 16">BIOML-A7</strain>
        <strain evidence="2 15">BIOML-A74</strain>
    </source>
</reference>
<evidence type="ECO:0000313" key="9">
    <source>
        <dbReference type="EMBL" id="RHL28046.1"/>
    </source>
</evidence>
<evidence type="ECO:0000313" key="12">
    <source>
        <dbReference type="Proteomes" id="UP000284495"/>
    </source>
</evidence>
<keyword evidence="15" id="KW-1185">Reference proteome</keyword>
<name>A0A174K5Z4_9BACE</name>
<evidence type="ECO:0000313" key="16">
    <source>
        <dbReference type="Proteomes" id="UP000471447"/>
    </source>
</evidence>
<reference evidence="10 11" key="2">
    <citation type="submission" date="2018-08" db="EMBL/GenBank/DDBJ databases">
        <title>A genome reference for cultivated species of the human gut microbiota.</title>
        <authorList>
            <person name="Zou Y."/>
            <person name="Xue W."/>
            <person name="Luo G."/>
        </authorList>
    </citation>
    <scope>NUCLEOTIDE SEQUENCE [LARGE SCALE GENOMIC DNA]</scope>
    <source>
        <strain evidence="9 12">AF38-2</strain>
        <strain evidence="8 11">AF39-6AC</strain>
        <strain evidence="7 10">TF10-34</strain>
    </source>
</reference>
<reference evidence="5" key="6">
    <citation type="submission" date="2023-08" db="EMBL/GenBank/DDBJ databases">
        <title>Mucin Metabolism Genes Underlie the Key Renovations of Bacteroides xylanisolvens Genomes in Captive Great Apes.</title>
        <authorList>
            <person name="Nishida A.H."/>
        </authorList>
    </citation>
    <scope>NUCLEOTIDE SEQUENCE</scope>
    <source>
        <strain evidence="6">P13.H9</strain>
        <strain evidence="5">P19.10B</strain>
    </source>
</reference>
<evidence type="ECO:0000313" key="14">
    <source>
        <dbReference type="Proteomes" id="UP000434604"/>
    </source>
</evidence>
<dbReference type="Proteomes" id="UP000327007">
    <property type="component" value="Unassembled WGS sequence"/>
</dbReference>
<dbReference type="EMBL" id="WDCG01000102">
    <property type="protein sequence ID" value="KAB6414426.1"/>
    <property type="molecule type" value="Genomic_DNA"/>
</dbReference>
<evidence type="ECO:0000313" key="10">
    <source>
        <dbReference type="Proteomes" id="UP000261210"/>
    </source>
</evidence>
<dbReference type="GeneID" id="69481159"/>
<dbReference type="Proteomes" id="UP001197958">
    <property type="component" value="Unassembled WGS sequence"/>
</dbReference>